<name>A0A514TZ16_9CAUD</name>
<evidence type="ECO:0000313" key="1">
    <source>
        <dbReference type="EMBL" id="QDK01939.1"/>
    </source>
</evidence>
<evidence type="ECO:0000313" key="2">
    <source>
        <dbReference type="Proteomes" id="UP000318687"/>
    </source>
</evidence>
<dbReference type="EMBL" id="MN096362">
    <property type="protein sequence ID" value="QDK01939.1"/>
    <property type="molecule type" value="Genomic_DNA"/>
</dbReference>
<dbReference type="GeneID" id="55813374"/>
<sequence>MITNGPAVTAPATAPCICGWNTPDHNGDMLHPDKCPAVLAAAKAMIDAGIIVRKMERRAAHYVDVADVALIVLRAVEQAQAAALAELAAAFERPRLVSVPTSSSPISLDRHEAYYRPPYTGHAA</sequence>
<dbReference type="KEGG" id="vg:55813374"/>
<dbReference type="RefSeq" id="YP_009884036.1">
    <property type="nucleotide sequence ID" value="NC_049465.1"/>
</dbReference>
<accession>A0A514TZ16</accession>
<reference evidence="1 2" key="1">
    <citation type="submission" date="2019-06" db="EMBL/GenBank/DDBJ databases">
        <authorList>
            <person name="Alexander J."/>
            <person name="Ertsgaard D.J."/>
            <person name="Fields K.L."/>
            <person name="Fields S.B."/>
            <person name="Humphreys H."/>
            <person name="Kinneman J.E."/>
            <person name="Nelson N.D."/>
            <person name="Olakunle E.K."/>
            <person name="Reimer A.C."/>
            <person name="Robertson C."/>
            <person name="Ross G.V."/>
            <person name="Bonilla J.A."/>
            <person name="Klyczek K."/>
            <person name="Garlena R.A."/>
            <person name="Russell D.A."/>
            <person name="Pope W.H."/>
            <person name="Jacobs-Sera D."/>
            <person name="Hatfull G.F."/>
        </authorList>
    </citation>
    <scope>NUCLEOTIDE SEQUENCE [LARGE SCALE GENOMIC DNA]</scope>
</reference>
<dbReference type="Proteomes" id="UP000318687">
    <property type="component" value="Segment"/>
</dbReference>
<keyword evidence="2" id="KW-1185">Reference proteome</keyword>
<proteinExistence type="predicted"/>
<organism evidence="1 2">
    <name type="scientific">Arthrobacter phage Vibaki</name>
    <dbReference type="NCBI Taxonomy" id="2593333"/>
    <lineage>
        <taxon>Viruses</taxon>
        <taxon>Duplodnaviria</taxon>
        <taxon>Heunggongvirae</taxon>
        <taxon>Uroviricota</taxon>
        <taxon>Caudoviricetes</taxon>
        <taxon>Berryhillviridae</taxon>
        <taxon>Vibakivirus</taxon>
        <taxon>Vibakivirus vibaki</taxon>
    </lineage>
</organism>
<gene>
    <name evidence="1" type="primary">59</name>
    <name evidence="1" type="ORF">SEA_VIBAKI_59</name>
</gene>
<protein>
    <submittedName>
        <fullName evidence="1">Uncharacterized protein</fullName>
    </submittedName>
</protein>